<gene>
    <name evidence="7" type="ORF">BCY89_20135</name>
</gene>
<dbReference type="InterPro" id="IPR025943">
    <property type="entry name" value="Sigma_54_int_dom_ATP-bd_2"/>
</dbReference>
<dbReference type="SMART" id="SM00382">
    <property type="entry name" value="AAA"/>
    <property type="match status" value="1"/>
</dbReference>
<dbReference type="Gene3D" id="1.10.10.60">
    <property type="entry name" value="Homeodomain-like"/>
    <property type="match status" value="1"/>
</dbReference>
<dbReference type="InterPro" id="IPR002078">
    <property type="entry name" value="Sigma_54_int"/>
</dbReference>
<dbReference type="InterPro" id="IPR009057">
    <property type="entry name" value="Homeodomain-like_sf"/>
</dbReference>
<evidence type="ECO:0000313" key="8">
    <source>
        <dbReference type="Proteomes" id="UP000286402"/>
    </source>
</evidence>
<proteinExistence type="predicted"/>
<evidence type="ECO:0000313" key="7">
    <source>
        <dbReference type="EMBL" id="RKF30111.1"/>
    </source>
</evidence>
<dbReference type="CDD" id="cd00009">
    <property type="entry name" value="AAA"/>
    <property type="match status" value="1"/>
</dbReference>
<dbReference type="PROSITE" id="PS00676">
    <property type="entry name" value="SIGMA54_INTERACT_2"/>
    <property type="match status" value="1"/>
</dbReference>
<keyword evidence="2" id="KW-0067">ATP-binding</keyword>
<evidence type="ECO:0000256" key="4">
    <source>
        <dbReference type="ARBA" id="ARBA00023125"/>
    </source>
</evidence>
<dbReference type="PANTHER" id="PTHR32071:SF117">
    <property type="entry name" value="PTS-DEPENDENT DIHYDROXYACETONE KINASE OPERON REGULATORY PROTEIN-RELATED"/>
    <property type="match status" value="1"/>
</dbReference>
<dbReference type="InterPro" id="IPR025944">
    <property type="entry name" value="Sigma_54_int_dom_CS"/>
</dbReference>
<dbReference type="PANTHER" id="PTHR32071">
    <property type="entry name" value="TRANSCRIPTIONAL REGULATORY PROTEIN"/>
    <property type="match status" value="1"/>
</dbReference>
<keyword evidence="1" id="KW-0547">Nucleotide-binding</keyword>
<feature type="domain" description="Sigma-54 factor interaction" evidence="6">
    <location>
        <begin position="226"/>
        <end position="453"/>
    </location>
</feature>
<dbReference type="Pfam" id="PF00158">
    <property type="entry name" value="Sigma54_activat"/>
    <property type="match status" value="1"/>
</dbReference>
<dbReference type="Gene3D" id="3.40.50.300">
    <property type="entry name" value="P-loop containing nucleotide triphosphate hydrolases"/>
    <property type="match status" value="1"/>
</dbReference>
<dbReference type="InterPro" id="IPR003593">
    <property type="entry name" value="AAA+_ATPase"/>
</dbReference>
<dbReference type="EMBL" id="MCAQ01000030">
    <property type="protein sequence ID" value="RKF30111.1"/>
    <property type="molecule type" value="Genomic_DNA"/>
</dbReference>
<dbReference type="PROSITE" id="PS00688">
    <property type="entry name" value="SIGMA54_INTERACT_3"/>
    <property type="match status" value="1"/>
</dbReference>
<dbReference type="GO" id="GO:0005524">
    <property type="term" value="F:ATP binding"/>
    <property type="evidence" value="ECO:0007669"/>
    <property type="project" value="UniProtKB-KW"/>
</dbReference>
<keyword evidence="5" id="KW-0804">Transcription</keyword>
<keyword evidence="4" id="KW-0238">DNA-binding</keyword>
<dbReference type="FunFam" id="3.40.50.300:FF:000006">
    <property type="entry name" value="DNA-binding transcriptional regulator NtrC"/>
    <property type="match status" value="1"/>
</dbReference>
<dbReference type="PROSITE" id="PS50045">
    <property type="entry name" value="SIGMA54_INTERACT_4"/>
    <property type="match status" value="1"/>
</dbReference>
<keyword evidence="8" id="KW-1185">Reference proteome</keyword>
<name>A0A420FB81_9SPHI</name>
<dbReference type="GO" id="GO:0003677">
    <property type="term" value="F:DNA binding"/>
    <property type="evidence" value="ECO:0007669"/>
    <property type="project" value="UniProtKB-KW"/>
</dbReference>
<dbReference type="Pfam" id="PF25601">
    <property type="entry name" value="AAA_lid_14"/>
    <property type="match status" value="1"/>
</dbReference>
<evidence type="ECO:0000256" key="1">
    <source>
        <dbReference type="ARBA" id="ARBA00022741"/>
    </source>
</evidence>
<dbReference type="InterPro" id="IPR058031">
    <property type="entry name" value="AAA_lid_NorR"/>
</dbReference>
<protein>
    <recommendedName>
        <fullName evidence="6">Sigma-54 factor interaction domain-containing protein</fullName>
    </recommendedName>
</protein>
<comment type="caution">
    <text evidence="7">The sequence shown here is derived from an EMBL/GenBank/DDBJ whole genome shotgun (WGS) entry which is preliminary data.</text>
</comment>
<dbReference type="Gene3D" id="1.10.8.60">
    <property type="match status" value="1"/>
</dbReference>
<dbReference type="SUPFAM" id="SSF46689">
    <property type="entry name" value="Homeodomain-like"/>
    <property type="match status" value="1"/>
</dbReference>
<evidence type="ECO:0000256" key="2">
    <source>
        <dbReference type="ARBA" id="ARBA00022840"/>
    </source>
</evidence>
<keyword evidence="3" id="KW-0805">Transcription regulation</keyword>
<dbReference type="SUPFAM" id="SSF52540">
    <property type="entry name" value="P-loop containing nucleoside triphosphate hydrolases"/>
    <property type="match status" value="1"/>
</dbReference>
<dbReference type="Proteomes" id="UP000286402">
    <property type="component" value="Unassembled WGS sequence"/>
</dbReference>
<dbReference type="GO" id="GO:0006355">
    <property type="term" value="P:regulation of DNA-templated transcription"/>
    <property type="evidence" value="ECO:0007669"/>
    <property type="project" value="InterPro"/>
</dbReference>
<evidence type="ECO:0000256" key="5">
    <source>
        <dbReference type="ARBA" id="ARBA00023163"/>
    </source>
</evidence>
<organism evidence="7 8">
    <name type="scientific">Sphingobacterium siyangense</name>
    <dbReference type="NCBI Taxonomy" id="459529"/>
    <lineage>
        <taxon>Bacteria</taxon>
        <taxon>Pseudomonadati</taxon>
        <taxon>Bacteroidota</taxon>
        <taxon>Sphingobacteriia</taxon>
        <taxon>Sphingobacteriales</taxon>
        <taxon>Sphingobacteriaceae</taxon>
        <taxon>Sphingobacterium</taxon>
    </lineage>
</organism>
<dbReference type="InterPro" id="IPR027417">
    <property type="entry name" value="P-loop_NTPase"/>
</dbReference>
<reference evidence="7 8" key="1">
    <citation type="submission" date="2016-07" db="EMBL/GenBank/DDBJ databases">
        <title>Genome analysis of Sphingobacterium siyangense T12B17.</title>
        <authorList>
            <person name="Xu D."/>
            <person name="Su Y."/>
            <person name="Zheng S."/>
        </authorList>
    </citation>
    <scope>NUCLEOTIDE SEQUENCE [LARGE SCALE GENOMIC DNA]</scope>
    <source>
        <strain evidence="7 8">T12B17</strain>
    </source>
</reference>
<sequence>MTIMQHTAVGSDPQAIYNRIQQREIEQLAQIAIQQKMAPIHTLAALDLLQNEIQIFLGQNWLSLFIADNREVNYSLLFQSNSKAKTSKNESRSCKDTFFKECILSAEPILFRASEILKADKSFPASFVHVIQEGNKAIVSKAFRVHDHYWAILSLGYKRLEHIDPRLEYRIKNFIPQLGISIGNILMHERSAHAALTNMPSSPAQPQGFLQNEGYGKKSEASEPQMIGESDLIQAIKSQLKMVALSEMNLLIQGESGTGKEVATQIIHHFSLRSARPLIKVNCAAIAPTLIESELFGHEKGSFSGAVKRKIGKFEQAHGGTLFLDEIGDLPLTLQAKLLRVLQEKEIERVGGNKNIPIDVRIICATHKDLQAEVKAGNFRSDLYYRISAFPITLPSLRERREDIPHLIQHFLLKHAGENPPKQMSKKVLQRLHLHSWPGNIRELEHVIARSILLTEDSTIKKIALLPDADFVGESKVPDFRLQTLANFEKEYILWVLHNCKARISGPNGAATILGIPATTLQSKMKKLGIGKKFSYSKE</sequence>
<accession>A0A420FB81</accession>
<evidence type="ECO:0000256" key="3">
    <source>
        <dbReference type="ARBA" id="ARBA00023015"/>
    </source>
</evidence>
<evidence type="ECO:0000259" key="6">
    <source>
        <dbReference type="PROSITE" id="PS50045"/>
    </source>
</evidence>
<dbReference type="AlphaFoldDB" id="A0A420FB81"/>